<dbReference type="EMBL" id="LR729801">
    <property type="protein sequence ID" value="VWP01945.1"/>
    <property type="molecule type" value="Genomic_DNA"/>
</dbReference>
<proteinExistence type="predicted"/>
<evidence type="ECO:0000313" key="2">
    <source>
        <dbReference type="EMBL" id="VWP01945.1"/>
    </source>
</evidence>
<name>A0A5K1K6D3_9APHY</name>
<feature type="chain" id="PRO_5023862969" evidence="1">
    <location>
        <begin position="24"/>
        <end position="190"/>
    </location>
</feature>
<sequence length="190" mass="20305">MAPTSMFLTLSFLFAVEILPAWAQNTTAKCRSEFDWMTNSLGQSPCLVTAWLWTPCYGTGNGILIISSGLSSMALTSVLPATFVPPVPTNWVYQGPLAKDPFDSTPCDCNTVLYSTMAACGICQGAGIEPWPTYTVNCTQVYNGTFPESVPGGTAIPAWAFLDVTGIQRNSTFNVKAAKALAEQGDRADP</sequence>
<organism evidence="2">
    <name type="scientific">Ganoderma boninense</name>
    <dbReference type="NCBI Taxonomy" id="34458"/>
    <lineage>
        <taxon>Eukaryota</taxon>
        <taxon>Fungi</taxon>
        <taxon>Dikarya</taxon>
        <taxon>Basidiomycota</taxon>
        <taxon>Agaricomycotina</taxon>
        <taxon>Agaricomycetes</taxon>
        <taxon>Polyporales</taxon>
        <taxon>Polyporaceae</taxon>
        <taxon>Ganoderma</taxon>
    </lineage>
</organism>
<protein>
    <submittedName>
        <fullName evidence="2">Histone H2A</fullName>
    </submittedName>
</protein>
<dbReference type="AlphaFoldDB" id="A0A5K1K6D3"/>
<reference evidence="2" key="1">
    <citation type="submission" date="2019-10" db="EMBL/GenBank/DDBJ databases">
        <authorList>
            <person name="Nor Muhammad N."/>
        </authorList>
    </citation>
    <scope>NUCLEOTIDE SEQUENCE</scope>
</reference>
<gene>
    <name evidence="2" type="primary">Q4HTT1</name>
</gene>
<keyword evidence="1" id="KW-0732">Signal</keyword>
<evidence type="ECO:0000256" key="1">
    <source>
        <dbReference type="SAM" id="SignalP"/>
    </source>
</evidence>
<feature type="signal peptide" evidence="1">
    <location>
        <begin position="1"/>
        <end position="23"/>
    </location>
</feature>
<accession>A0A5K1K6D3</accession>